<organism evidence="2 3">
    <name type="scientific">Vitrella brassicaformis (strain CCMP3155)</name>
    <dbReference type="NCBI Taxonomy" id="1169540"/>
    <lineage>
        <taxon>Eukaryota</taxon>
        <taxon>Sar</taxon>
        <taxon>Alveolata</taxon>
        <taxon>Colpodellida</taxon>
        <taxon>Vitrellaceae</taxon>
        <taxon>Vitrella</taxon>
    </lineage>
</organism>
<evidence type="ECO:0000313" key="3">
    <source>
        <dbReference type="Proteomes" id="UP000041254"/>
    </source>
</evidence>
<evidence type="ECO:0000313" key="2">
    <source>
        <dbReference type="EMBL" id="CEL97104.1"/>
    </source>
</evidence>
<dbReference type="EMBL" id="CDMY01000253">
    <property type="protein sequence ID" value="CEL97104.1"/>
    <property type="molecule type" value="Genomic_DNA"/>
</dbReference>
<feature type="signal peptide" evidence="1">
    <location>
        <begin position="1"/>
        <end position="19"/>
    </location>
</feature>
<proteinExistence type="predicted"/>
<dbReference type="VEuPathDB" id="CryptoDB:Vbra_5075"/>
<feature type="chain" id="PRO_5005187237" evidence="1">
    <location>
        <begin position="20"/>
        <end position="152"/>
    </location>
</feature>
<keyword evidence="3" id="KW-1185">Reference proteome</keyword>
<sequence>MVRVLGLLVLLALAGIAHCQLRKLAPAEEAEEYIPAPTVVGVVTGKPTELLKAVAELYLQAENLKNEPGSLTEQQQVFGEGLAARIDNGEDISELMASSGLEKTVYHVTDDITHTVYKAKDIPASTTQHDELPVARPCGFVCRRWYCYFGCW</sequence>
<keyword evidence="1" id="KW-0732">Signal</keyword>
<name>A0A0G4EK94_VITBC</name>
<dbReference type="InParanoid" id="A0A0G4EK94"/>
<gene>
    <name evidence="2" type="ORF">Vbra_5075</name>
</gene>
<reference evidence="2 3" key="1">
    <citation type="submission" date="2014-11" db="EMBL/GenBank/DDBJ databases">
        <authorList>
            <person name="Zhu J."/>
            <person name="Qi W."/>
            <person name="Song R."/>
        </authorList>
    </citation>
    <scope>NUCLEOTIDE SEQUENCE [LARGE SCALE GENOMIC DNA]</scope>
</reference>
<dbReference type="AlphaFoldDB" id="A0A0G4EK94"/>
<dbReference type="Proteomes" id="UP000041254">
    <property type="component" value="Unassembled WGS sequence"/>
</dbReference>
<accession>A0A0G4EK94</accession>
<protein>
    <submittedName>
        <fullName evidence="2">Uncharacterized protein</fullName>
    </submittedName>
</protein>
<evidence type="ECO:0000256" key="1">
    <source>
        <dbReference type="SAM" id="SignalP"/>
    </source>
</evidence>